<reference evidence="1 2" key="1">
    <citation type="submission" date="2016-10" db="EMBL/GenBank/DDBJ databases">
        <authorList>
            <person name="de Groot N.N."/>
        </authorList>
    </citation>
    <scope>NUCLEOTIDE SEQUENCE [LARGE SCALE GENOMIC DNA]</scope>
    <source>
        <strain evidence="1 2">DSM 11363</strain>
    </source>
</reference>
<accession>A0A1I0HYJ7</accession>
<name>A0A1I0HYJ7_9PSED</name>
<evidence type="ECO:0000313" key="2">
    <source>
        <dbReference type="Proteomes" id="UP000182332"/>
    </source>
</evidence>
<organism evidence="1 2">
    <name type="scientific">Pseudomonas graminis</name>
    <dbReference type="NCBI Taxonomy" id="158627"/>
    <lineage>
        <taxon>Bacteria</taxon>
        <taxon>Pseudomonadati</taxon>
        <taxon>Pseudomonadota</taxon>
        <taxon>Gammaproteobacteria</taxon>
        <taxon>Pseudomonadales</taxon>
        <taxon>Pseudomonadaceae</taxon>
        <taxon>Pseudomonas</taxon>
    </lineage>
</organism>
<dbReference type="EMBL" id="FOHW01000030">
    <property type="protein sequence ID" value="SET88470.1"/>
    <property type="molecule type" value="Genomic_DNA"/>
</dbReference>
<sequence length="44" mass="4740">MASLPLIRGCAERLLIAPELNTFVPISVIYAHKAASSPHHLDGE</sequence>
<protein>
    <submittedName>
        <fullName evidence="1">Uncharacterized protein</fullName>
    </submittedName>
</protein>
<dbReference type="AlphaFoldDB" id="A0A1I0HYJ7"/>
<proteinExistence type="predicted"/>
<dbReference type="Proteomes" id="UP000182332">
    <property type="component" value="Unassembled WGS sequence"/>
</dbReference>
<gene>
    <name evidence="1" type="ORF">SAMN05216197_13049</name>
</gene>
<evidence type="ECO:0000313" key="1">
    <source>
        <dbReference type="EMBL" id="SET88470.1"/>
    </source>
</evidence>